<protein>
    <recommendedName>
        <fullName evidence="3">Chloramphenicol phosphotransferase</fullName>
    </recommendedName>
</protein>
<proteinExistence type="predicted"/>
<sequence length="186" mass="20440">MIRPPSPFQHSGRIFIFNGASSSGKTSLCKALLSLLPAGSVLLSVDDFLDANGMGGMHLIHAVRKIGPELVRSFHETVFRASLHAPFVLVDHVIGESPDWPDELRRQCGEAKLLLVKVACDVEELVRREHARTDRKADVFHALRQHTSIHEGLFYDLEIDTTRLSPQQAAALLVPHAGHTALTTTA</sequence>
<reference evidence="1" key="1">
    <citation type="submission" date="2022-06" db="EMBL/GenBank/DDBJ databases">
        <title>Akkermansia biwalacus sp. nov., an anaerobic mucin-degrading bacterium isolated from human intestine.</title>
        <authorList>
            <person name="Kobayashi Y."/>
            <person name="Inoue S."/>
            <person name="Kawahara T."/>
            <person name="Kohda N."/>
        </authorList>
    </citation>
    <scope>NUCLEOTIDE SEQUENCE</scope>
    <source>
        <strain evidence="1">WON2089</strain>
    </source>
</reference>
<dbReference type="Proteomes" id="UP001062263">
    <property type="component" value="Chromosome"/>
</dbReference>
<dbReference type="SUPFAM" id="SSF52540">
    <property type="entry name" value="P-loop containing nucleoside triphosphate hydrolases"/>
    <property type="match status" value="1"/>
</dbReference>
<organism evidence="1 2">
    <name type="scientific">Akkermansia biwaensis</name>
    <dbReference type="NCBI Taxonomy" id="2946555"/>
    <lineage>
        <taxon>Bacteria</taxon>
        <taxon>Pseudomonadati</taxon>
        <taxon>Verrucomicrobiota</taxon>
        <taxon>Verrucomicrobiia</taxon>
        <taxon>Verrucomicrobiales</taxon>
        <taxon>Akkermansiaceae</taxon>
        <taxon>Akkermansia</taxon>
    </lineage>
</organism>
<keyword evidence="2" id="KW-1185">Reference proteome</keyword>
<evidence type="ECO:0000313" key="2">
    <source>
        <dbReference type="Proteomes" id="UP001062263"/>
    </source>
</evidence>
<name>A0ABM7ZCS3_9BACT</name>
<evidence type="ECO:0008006" key="3">
    <source>
        <dbReference type="Google" id="ProtNLM"/>
    </source>
</evidence>
<gene>
    <name evidence="1" type="ORF">Abiwalacus_00580</name>
</gene>
<dbReference type="Pfam" id="PF07931">
    <property type="entry name" value="CPT"/>
    <property type="match status" value="1"/>
</dbReference>
<evidence type="ECO:0000313" key="1">
    <source>
        <dbReference type="EMBL" id="BDL42484.1"/>
    </source>
</evidence>
<accession>A0ABM7ZCS3</accession>
<dbReference type="InterPro" id="IPR027417">
    <property type="entry name" value="P-loop_NTPase"/>
</dbReference>
<dbReference type="EMBL" id="AP025943">
    <property type="protein sequence ID" value="BDL42484.1"/>
    <property type="molecule type" value="Genomic_DNA"/>
</dbReference>
<dbReference type="RefSeq" id="WP_215435810.1">
    <property type="nucleotide sequence ID" value="NZ_AP025943.1"/>
</dbReference>
<dbReference type="Gene3D" id="3.40.50.300">
    <property type="entry name" value="P-loop containing nucleotide triphosphate hydrolases"/>
    <property type="match status" value="1"/>
</dbReference>